<name>A0A075GJ31_9EURY</name>
<organism evidence="2">
    <name type="scientific">uncultured marine group II/III euryarchaeote KM3_16_D12</name>
    <dbReference type="NCBI Taxonomy" id="1457926"/>
    <lineage>
        <taxon>Archaea</taxon>
        <taxon>Methanobacteriati</taxon>
        <taxon>Methanobacteriota</taxon>
        <taxon>environmental samples</taxon>
    </lineage>
</organism>
<dbReference type="EMBL" id="KF900695">
    <property type="protein sequence ID" value="AIF03954.1"/>
    <property type="molecule type" value="Genomic_DNA"/>
</dbReference>
<feature type="region of interest" description="Disordered" evidence="1">
    <location>
        <begin position="16"/>
        <end position="35"/>
    </location>
</feature>
<dbReference type="AlphaFoldDB" id="A0A075GJ31"/>
<sequence length="167" mass="19146">MLRFERRLLLNMLAKDADETGGGGSPRKRGEYFGGTDEKPKEYVVVRCTGTPLHYASARPRGKEPREGCGGLHVIYTAKHHGHRDWQGNCPITGVQSRLHRGRIADDGKAVFQTREEANKFVLKGEIQRGWDDLNRRYWQGQDPALLIEIRLYAREHGFTFFEGDYE</sequence>
<evidence type="ECO:0000256" key="1">
    <source>
        <dbReference type="SAM" id="MobiDB-lite"/>
    </source>
</evidence>
<protein>
    <submittedName>
        <fullName evidence="2">Uncharacterized protein</fullName>
    </submittedName>
</protein>
<proteinExistence type="predicted"/>
<reference evidence="2" key="1">
    <citation type="journal article" date="2014" name="Genome Biol. Evol.">
        <title>Pangenome evidence for extensive interdomain horizontal transfer affecting lineage core and shell genes in uncultured planktonic thaumarchaeota and euryarchaeota.</title>
        <authorList>
            <person name="Deschamps P."/>
            <person name="Zivanovic Y."/>
            <person name="Moreira D."/>
            <person name="Rodriguez-Valera F."/>
            <person name="Lopez-Garcia P."/>
        </authorList>
    </citation>
    <scope>NUCLEOTIDE SEQUENCE</scope>
</reference>
<accession>A0A075GJ31</accession>
<evidence type="ECO:0000313" key="2">
    <source>
        <dbReference type="EMBL" id="AIF03954.1"/>
    </source>
</evidence>